<organism evidence="1 2">
    <name type="scientific">Choristoneura fumiferana</name>
    <name type="common">Spruce budworm moth</name>
    <name type="synonym">Archips fumiferana</name>
    <dbReference type="NCBI Taxonomy" id="7141"/>
    <lineage>
        <taxon>Eukaryota</taxon>
        <taxon>Metazoa</taxon>
        <taxon>Ecdysozoa</taxon>
        <taxon>Arthropoda</taxon>
        <taxon>Hexapoda</taxon>
        <taxon>Insecta</taxon>
        <taxon>Pterygota</taxon>
        <taxon>Neoptera</taxon>
        <taxon>Endopterygota</taxon>
        <taxon>Lepidoptera</taxon>
        <taxon>Glossata</taxon>
        <taxon>Ditrysia</taxon>
        <taxon>Tortricoidea</taxon>
        <taxon>Tortricidae</taxon>
        <taxon>Tortricinae</taxon>
        <taxon>Choristoneura</taxon>
    </lineage>
</organism>
<protein>
    <submittedName>
        <fullName evidence="1">Uncharacterized protein</fullName>
    </submittedName>
</protein>
<dbReference type="EMBL" id="CM046114">
    <property type="protein sequence ID" value="KAI8419877.1"/>
    <property type="molecule type" value="Genomic_DNA"/>
</dbReference>
<reference evidence="1 2" key="1">
    <citation type="journal article" date="2022" name="Genome Biol. Evol.">
        <title>The Spruce Budworm Genome: Reconstructing the Evolutionary History of Antifreeze Proteins.</title>
        <authorList>
            <person name="Beliveau C."/>
            <person name="Gagne P."/>
            <person name="Picq S."/>
            <person name="Vernygora O."/>
            <person name="Keeling C.I."/>
            <person name="Pinkney K."/>
            <person name="Doucet D."/>
            <person name="Wen F."/>
            <person name="Johnston J.S."/>
            <person name="Maaroufi H."/>
            <person name="Boyle B."/>
            <person name="Laroche J."/>
            <person name="Dewar K."/>
            <person name="Juretic N."/>
            <person name="Blackburn G."/>
            <person name="Nisole A."/>
            <person name="Brunet B."/>
            <person name="Brandao M."/>
            <person name="Lumley L."/>
            <person name="Duan J."/>
            <person name="Quan G."/>
            <person name="Lucarotti C.J."/>
            <person name="Roe A.D."/>
            <person name="Sperling F.A.H."/>
            <person name="Levesque R.C."/>
            <person name="Cusson M."/>
        </authorList>
    </citation>
    <scope>NUCLEOTIDE SEQUENCE [LARGE SCALE GENOMIC DNA]</scope>
    <source>
        <strain evidence="1">Glfc:IPQL:Cfum</strain>
    </source>
</reference>
<gene>
    <name evidence="1" type="ORF">MSG28_008504</name>
</gene>
<accession>A0ACC0J5C3</accession>
<sequence>MRCSAVVFLDSIKGRTMNRNCSDGYNLVTQNFDGSPMKEVLCVKCARGYKPSGNACVRCAGCACARNEVIVRDACVPRSFVNARQKYEGGLHPYALLDVVKYEYLCIEHAKRRLPQHAHYAPPKLGLRRLPALLIESPNDKDPDRSPSGREYFETCLRNPYVKRRIHVASEARRRYYSMLYFPGDNYWQGFILLERAVAHALRSRLTAPCSFVCKEPATCPRYASSHLSATSHIFGGNSHVPHPRTAPLRVPHTGENTALVRRDCHYNVSDMPLSAGDTLSPFLQMGGSFNPLPVALRKPNGSPVKVNNRGGHSSPYDLPPYPSLGPLSGTVRYAVSYLYCGLHSWSVQRIGDLPRDLVPSTLPCTTSCSMESPSRLETCPKYYSMRTAVYLPLDTAQISAIDL</sequence>
<evidence type="ECO:0000313" key="2">
    <source>
        <dbReference type="Proteomes" id="UP001064048"/>
    </source>
</evidence>
<comment type="caution">
    <text evidence="1">The sequence shown here is derived from an EMBL/GenBank/DDBJ whole genome shotgun (WGS) entry which is preliminary data.</text>
</comment>
<name>A0ACC0J5C3_CHOFU</name>
<evidence type="ECO:0000313" key="1">
    <source>
        <dbReference type="EMBL" id="KAI8419877.1"/>
    </source>
</evidence>
<dbReference type="Proteomes" id="UP001064048">
    <property type="component" value="Chromosome 14"/>
</dbReference>
<keyword evidence="2" id="KW-1185">Reference proteome</keyword>
<proteinExistence type="predicted"/>